<feature type="transmembrane region" description="Helical" evidence="1">
    <location>
        <begin position="170"/>
        <end position="194"/>
    </location>
</feature>
<feature type="transmembrane region" description="Helical" evidence="1">
    <location>
        <begin position="246"/>
        <end position="263"/>
    </location>
</feature>
<proteinExistence type="predicted"/>
<feature type="transmembrane region" description="Helical" evidence="1">
    <location>
        <begin position="98"/>
        <end position="117"/>
    </location>
</feature>
<dbReference type="Proteomes" id="UP000559027">
    <property type="component" value="Unassembled WGS sequence"/>
</dbReference>
<evidence type="ECO:0000313" key="2">
    <source>
        <dbReference type="EMBL" id="KAF5362142.1"/>
    </source>
</evidence>
<sequence>MAEVTRGDMIASVHMSIGVIVMALLDGVLFTLGVLCIFLLHSGSARPSMQQKLLVGYIILLILVNLITVIVDFIWSHFPFLLALNPAQGQAVQVAMEYFANLMPLVSILVTDALLLWRCYRVQKILGPNQGAKSNVFWVIPSIFWVAMLVTGITAATFCREKHLLMAKLVGMSLGMNVLINLYAAAFIITRLLLHKRMTMARLGDRIPMGQHLRLISIVLQSAVLNVPVTFAALVCIVSGDASYNVLSPIAVTCQSLSVVLIIHQVASRRTVDAQDEQKTERWPNEGRELTNFSVALSDNPGASHIP</sequence>
<dbReference type="OrthoDB" id="3103779at2759"/>
<comment type="caution">
    <text evidence="2">The sequence shown here is derived from an EMBL/GenBank/DDBJ whole genome shotgun (WGS) entry which is preliminary data.</text>
</comment>
<keyword evidence="3" id="KW-1185">Reference proteome</keyword>
<keyword evidence="1" id="KW-1133">Transmembrane helix</keyword>
<reference evidence="2 3" key="1">
    <citation type="journal article" date="2020" name="ISME J.">
        <title>Uncovering the hidden diversity of litter-decomposition mechanisms in mushroom-forming fungi.</title>
        <authorList>
            <person name="Floudas D."/>
            <person name="Bentzer J."/>
            <person name="Ahren D."/>
            <person name="Johansson T."/>
            <person name="Persson P."/>
            <person name="Tunlid A."/>
        </authorList>
    </citation>
    <scope>NUCLEOTIDE SEQUENCE [LARGE SCALE GENOMIC DNA]</scope>
    <source>
        <strain evidence="2 3">CBS 146.42</strain>
    </source>
</reference>
<protein>
    <submittedName>
        <fullName evidence="2">Uncharacterized protein</fullName>
    </submittedName>
</protein>
<organism evidence="2 3">
    <name type="scientific">Leucocoprinus leucothites</name>
    <dbReference type="NCBI Taxonomy" id="201217"/>
    <lineage>
        <taxon>Eukaryota</taxon>
        <taxon>Fungi</taxon>
        <taxon>Dikarya</taxon>
        <taxon>Basidiomycota</taxon>
        <taxon>Agaricomycotina</taxon>
        <taxon>Agaricomycetes</taxon>
        <taxon>Agaricomycetidae</taxon>
        <taxon>Agaricales</taxon>
        <taxon>Agaricineae</taxon>
        <taxon>Agaricaceae</taxon>
        <taxon>Leucocoprinus</taxon>
    </lineage>
</organism>
<feature type="transmembrane region" description="Helical" evidence="1">
    <location>
        <begin position="53"/>
        <end position="78"/>
    </location>
</feature>
<name>A0A8H5GBZ3_9AGAR</name>
<feature type="transmembrane region" description="Helical" evidence="1">
    <location>
        <begin position="215"/>
        <end position="240"/>
    </location>
</feature>
<gene>
    <name evidence="2" type="ORF">D9756_002548</name>
</gene>
<feature type="transmembrane region" description="Helical" evidence="1">
    <location>
        <begin position="137"/>
        <end position="158"/>
    </location>
</feature>
<accession>A0A8H5GBZ3</accession>
<evidence type="ECO:0000256" key="1">
    <source>
        <dbReference type="SAM" id="Phobius"/>
    </source>
</evidence>
<dbReference type="AlphaFoldDB" id="A0A8H5GBZ3"/>
<keyword evidence="1" id="KW-0812">Transmembrane</keyword>
<feature type="transmembrane region" description="Helical" evidence="1">
    <location>
        <begin position="15"/>
        <end position="41"/>
    </location>
</feature>
<dbReference type="EMBL" id="JAACJO010000002">
    <property type="protein sequence ID" value="KAF5362142.1"/>
    <property type="molecule type" value="Genomic_DNA"/>
</dbReference>
<keyword evidence="1" id="KW-0472">Membrane</keyword>
<evidence type="ECO:0000313" key="3">
    <source>
        <dbReference type="Proteomes" id="UP000559027"/>
    </source>
</evidence>